<feature type="domain" description="PBP" evidence="6">
    <location>
        <begin position="75"/>
        <end position="324"/>
    </location>
</feature>
<dbReference type="AlphaFoldDB" id="A0A5C5WYX8"/>
<dbReference type="PROSITE" id="PS51257">
    <property type="entry name" value="PROKAR_LIPOPROTEIN"/>
    <property type="match status" value="1"/>
</dbReference>
<evidence type="ECO:0000256" key="2">
    <source>
        <dbReference type="ARBA" id="ARBA00022448"/>
    </source>
</evidence>
<evidence type="ECO:0000259" key="6">
    <source>
        <dbReference type="Pfam" id="PF12849"/>
    </source>
</evidence>
<dbReference type="Pfam" id="PF12849">
    <property type="entry name" value="PBP_like_2"/>
    <property type="match status" value="1"/>
</dbReference>
<feature type="chain" id="PRO_5027149400" description="Phosphate-binding protein" evidence="4">
    <location>
        <begin position="20"/>
        <end position="385"/>
    </location>
</feature>
<dbReference type="Proteomes" id="UP000316598">
    <property type="component" value="Unassembled WGS sequence"/>
</dbReference>
<dbReference type="FunFam" id="3.40.190.10:FF:000055">
    <property type="entry name" value="Phosphate ABC transporter, phosphate-binding protein"/>
    <property type="match status" value="1"/>
</dbReference>
<evidence type="ECO:0000313" key="7">
    <source>
        <dbReference type="EMBL" id="TWT55112.1"/>
    </source>
</evidence>
<dbReference type="GO" id="GO:0042301">
    <property type="term" value="F:phosphate ion binding"/>
    <property type="evidence" value="ECO:0007669"/>
    <property type="project" value="UniProtKB-UniRule"/>
</dbReference>
<sequence length="385" mass="40754" precursor="true">MYRIFGTTALLLATLTFVGCEPTATPSVDTSTDLGTSTADSSSSNTTATAQMPAANGEAPSATVAAGDGKVNTELQGKIEIDGSSTVFPISEAAANQFGKRFPNVNVTVGVSGTGGGFKRFTKGETDISDASRPIKGGEFDAAKASGVSFVEIPVAYDGLTIVVHKDNDWVDHLTVDEIKKIFNAEPAAKSWSAVRDGWPDKEIKIFAPGTDSGTFDYFMEVVAGKSGSLRSDMSTSEDDNVLVTGVSGSPSAIGFFGVAYYEENKDKLKAVPVVNPELGEPIAPTSETIESGDYAPFSRPLFIYVNVKSLSRPEVKRFVTYYVENAPAMAQQTGYVALPADVYQTALKNARARKAGTHYLTAEGDKREGPVTKVFQASNLNTGK</sequence>
<accession>A0A5C5WYX8</accession>
<evidence type="ECO:0000256" key="5">
    <source>
        <dbReference type="SAM" id="MobiDB-lite"/>
    </source>
</evidence>
<dbReference type="NCBIfam" id="TIGR02136">
    <property type="entry name" value="ptsS_2"/>
    <property type="match status" value="1"/>
</dbReference>
<comment type="function">
    <text evidence="4">Involved in the system for phosphate transport across the cytoplasmic membrane.</text>
</comment>
<evidence type="ECO:0000256" key="3">
    <source>
        <dbReference type="ARBA" id="ARBA00022729"/>
    </source>
</evidence>
<protein>
    <recommendedName>
        <fullName evidence="4">Phosphate-binding protein</fullName>
    </recommendedName>
</protein>
<organism evidence="7 8">
    <name type="scientific">Rubripirellula amarantea</name>
    <dbReference type="NCBI Taxonomy" id="2527999"/>
    <lineage>
        <taxon>Bacteria</taxon>
        <taxon>Pseudomonadati</taxon>
        <taxon>Planctomycetota</taxon>
        <taxon>Planctomycetia</taxon>
        <taxon>Pirellulales</taxon>
        <taxon>Pirellulaceae</taxon>
        <taxon>Rubripirellula</taxon>
    </lineage>
</organism>
<proteinExistence type="inferred from homology"/>
<dbReference type="PANTHER" id="PTHR30570:SF1">
    <property type="entry name" value="PHOSPHATE-BINDING PROTEIN PSTS"/>
    <property type="match status" value="1"/>
</dbReference>
<dbReference type="RefSeq" id="WP_207310351.1">
    <property type="nucleotide sequence ID" value="NZ_SJPI01000001.1"/>
</dbReference>
<dbReference type="CDD" id="cd13654">
    <property type="entry name" value="PBP2_phosphate_like_2"/>
    <property type="match status" value="1"/>
</dbReference>
<feature type="compositionally biased region" description="Low complexity" evidence="5">
    <location>
        <begin position="29"/>
        <end position="50"/>
    </location>
</feature>
<feature type="signal peptide" evidence="4">
    <location>
        <begin position="1"/>
        <end position="19"/>
    </location>
</feature>
<evidence type="ECO:0000313" key="8">
    <source>
        <dbReference type="Proteomes" id="UP000316598"/>
    </source>
</evidence>
<name>A0A5C5WYX8_9BACT</name>
<dbReference type="SUPFAM" id="SSF53850">
    <property type="entry name" value="Periplasmic binding protein-like II"/>
    <property type="match status" value="1"/>
</dbReference>
<dbReference type="EMBL" id="SJPI01000001">
    <property type="protein sequence ID" value="TWT55112.1"/>
    <property type="molecule type" value="Genomic_DNA"/>
</dbReference>
<dbReference type="Gene3D" id="3.40.190.10">
    <property type="entry name" value="Periplasmic binding protein-like II"/>
    <property type="match status" value="2"/>
</dbReference>
<comment type="similarity">
    <text evidence="1 4">Belongs to the PstS family.</text>
</comment>
<comment type="caution">
    <text evidence="7">The sequence shown here is derived from an EMBL/GenBank/DDBJ whole genome shotgun (WGS) entry which is preliminary data.</text>
</comment>
<gene>
    <name evidence="7" type="primary">pstS</name>
    <name evidence="7" type="ORF">Pla22_27660</name>
</gene>
<dbReference type="GO" id="GO:0006817">
    <property type="term" value="P:phosphate ion transport"/>
    <property type="evidence" value="ECO:0007669"/>
    <property type="project" value="UniProtKB-UniRule"/>
</dbReference>
<dbReference type="InterPro" id="IPR050811">
    <property type="entry name" value="Phosphate_ABC_transporter"/>
</dbReference>
<keyword evidence="2 4" id="KW-0813">Transport</keyword>
<keyword evidence="4" id="KW-0592">Phosphate transport</keyword>
<keyword evidence="8" id="KW-1185">Reference proteome</keyword>
<dbReference type="PANTHER" id="PTHR30570">
    <property type="entry name" value="PERIPLASMIC PHOSPHATE BINDING COMPONENT OF PHOSPHATE ABC TRANSPORTER"/>
    <property type="match status" value="1"/>
</dbReference>
<feature type="region of interest" description="Disordered" evidence="5">
    <location>
        <begin position="24"/>
        <end position="62"/>
    </location>
</feature>
<dbReference type="InterPro" id="IPR024370">
    <property type="entry name" value="PBP_domain"/>
</dbReference>
<evidence type="ECO:0000256" key="4">
    <source>
        <dbReference type="RuleBase" id="RU367119"/>
    </source>
</evidence>
<keyword evidence="3 4" id="KW-0732">Signal</keyword>
<evidence type="ECO:0000256" key="1">
    <source>
        <dbReference type="ARBA" id="ARBA00008725"/>
    </source>
</evidence>
<dbReference type="InterPro" id="IPR011862">
    <property type="entry name" value="Phos-bd"/>
</dbReference>
<reference evidence="7 8" key="1">
    <citation type="submission" date="2019-02" db="EMBL/GenBank/DDBJ databases">
        <title>Deep-cultivation of Planctomycetes and their phenomic and genomic characterization uncovers novel biology.</title>
        <authorList>
            <person name="Wiegand S."/>
            <person name="Jogler M."/>
            <person name="Boedeker C."/>
            <person name="Pinto D."/>
            <person name="Vollmers J."/>
            <person name="Rivas-Marin E."/>
            <person name="Kohn T."/>
            <person name="Peeters S.H."/>
            <person name="Heuer A."/>
            <person name="Rast P."/>
            <person name="Oberbeckmann S."/>
            <person name="Bunk B."/>
            <person name="Jeske O."/>
            <person name="Meyerdierks A."/>
            <person name="Storesund J.E."/>
            <person name="Kallscheuer N."/>
            <person name="Luecker S."/>
            <person name="Lage O.M."/>
            <person name="Pohl T."/>
            <person name="Merkel B.J."/>
            <person name="Hornburger P."/>
            <person name="Mueller R.-W."/>
            <person name="Bruemmer F."/>
            <person name="Labrenz M."/>
            <person name="Spormann A.M."/>
            <person name="Op Den Camp H."/>
            <person name="Overmann J."/>
            <person name="Amann R."/>
            <person name="Jetten M.S.M."/>
            <person name="Mascher T."/>
            <person name="Medema M.H."/>
            <person name="Devos D.P."/>
            <person name="Kaster A.-K."/>
            <person name="Ovreas L."/>
            <person name="Rohde M."/>
            <person name="Galperin M.Y."/>
            <person name="Jogler C."/>
        </authorList>
    </citation>
    <scope>NUCLEOTIDE SEQUENCE [LARGE SCALE GENOMIC DNA]</scope>
    <source>
        <strain evidence="7 8">Pla22</strain>
    </source>
</reference>